<evidence type="ECO:0000256" key="1">
    <source>
        <dbReference type="SAM" id="MobiDB-lite"/>
    </source>
</evidence>
<comment type="caution">
    <text evidence="2">The sequence shown here is derived from an EMBL/GenBank/DDBJ whole genome shotgun (WGS) entry which is preliminary data.</text>
</comment>
<evidence type="ECO:0000313" key="2">
    <source>
        <dbReference type="EMBL" id="KAF3448943.1"/>
    </source>
</evidence>
<feature type="region of interest" description="Disordered" evidence="1">
    <location>
        <begin position="1"/>
        <end position="35"/>
    </location>
</feature>
<accession>A0A8K0MKE9</accession>
<protein>
    <submittedName>
        <fullName evidence="2">Uncharacterized protein</fullName>
    </submittedName>
</protein>
<feature type="compositionally biased region" description="Basic and acidic residues" evidence="1">
    <location>
        <begin position="1"/>
        <end position="11"/>
    </location>
</feature>
<name>A0A8K0MKE9_9ROSA</name>
<dbReference type="OrthoDB" id="1674882at2759"/>
<organism evidence="2 3">
    <name type="scientific">Rhamnella rubrinervis</name>
    <dbReference type="NCBI Taxonomy" id="2594499"/>
    <lineage>
        <taxon>Eukaryota</taxon>
        <taxon>Viridiplantae</taxon>
        <taxon>Streptophyta</taxon>
        <taxon>Embryophyta</taxon>
        <taxon>Tracheophyta</taxon>
        <taxon>Spermatophyta</taxon>
        <taxon>Magnoliopsida</taxon>
        <taxon>eudicotyledons</taxon>
        <taxon>Gunneridae</taxon>
        <taxon>Pentapetalae</taxon>
        <taxon>rosids</taxon>
        <taxon>fabids</taxon>
        <taxon>Rosales</taxon>
        <taxon>Rhamnaceae</taxon>
        <taxon>rhamnoid group</taxon>
        <taxon>Rhamneae</taxon>
        <taxon>Rhamnella</taxon>
    </lineage>
</organism>
<dbReference type="PANTHER" id="PTHR47532:SF1">
    <property type="entry name" value="RETINAL-BINDING PROTEIN"/>
    <property type="match status" value="1"/>
</dbReference>
<gene>
    <name evidence="2" type="ORF">FNV43_RR09661</name>
</gene>
<dbReference type="Proteomes" id="UP000796880">
    <property type="component" value="Unassembled WGS sequence"/>
</dbReference>
<proteinExistence type="predicted"/>
<sequence>MGVRIRTRDSVGVHCTSLGGKESATTTATQQNSQRLKRNRNGVYGGFGAHNEDFPGFLLRQIPLAPLSDDVSRLSSEIRSISDELLNHLPPTPGDNLLLQEVDGEVPHKIDENLWKNREHIEEILFLLERSHWPSALQQQSTLDDAELAVIFDS</sequence>
<evidence type="ECO:0000313" key="3">
    <source>
        <dbReference type="Proteomes" id="UP000796880"/>
    </source>
</evidence>
<keyword evidence="3" id="KW-1185">Reference proteome</keyword>
<dbReference type="PANTHER" id="PTHR47532">
    <property type="entry name" value="RETINAL-BINDING PROTEIN"/>
    <property type="match status" value="1"/>
</dbReference>
<reference evidence="2" key="1">
    <citation type="submission" date="2020-03" db="EMBL/GenBank/DDBJ databases">
        <title>A high-quality chromosome-level genome assembly of a woody plant with both climbing and erect habits, Rhamnella rubrinervis.</title>
        <authorList>
            <person name="Lu Z."/>
            <person name="Yang Y."/>
            <person name="Zhu X."/>
            <person name="Sun Y."/>
        </authorList>
    </citation>
    <scope>NUCLEOTIDE SEQUENCE</scope>
    <source>
        <strain evidence="2">BYM</strain>
        <tissue evidence="2">Leaf</tissue>
    </source>
</reference>
<dbReference type="AlphaFoldDB" id="A0A8K0MKE9"/>
<dbReference type="EMBL" id="VOIH02000004">
    <property type="protein sequence ID" value="KAF3448943.1"/>
    <property type="molecule type" value="Genomic_DNA"/>
</dbReference>